<protein>
    <recommendedName>
        <fullName evidence="2">histidine kinase</fullName>
        <ecNumber evidence="2">2.7.13.3</ecNumber>
    </recommendedName>
</protein>
<evidence type="ECO:0000256" key="4">
    <source>
        <dbReference type="ARBA" id="ARBA00022679"/>
    </source>
</evidence>
<keyword evidence="3" id="KW-0597">Phosphoprotein</keyword>
<evidence type="ECO:0000256" key="6">
    <source>
        <dbReference type="ARBA" id="ARBA00023012"/>
    </source>
</evidence>
<dbReference type="Pfam" id="PF02518">
    <property type="entry name" value="HATPase_c"/>
    <property type="match status" value="1"/>
</dbReference>
<dbReference type="SUPFAM" id="SSF55874">
    <property type="entry name" value="ATPase domain of HSP90 chaperone/DNA topoisomerase II/histidine kinase"/>
    <property type="match status" value="1"/>
</dbReference>
<evidence type="ECO:0000259" key="7">
    <source>
        <dbReference type="PROSITE" id="PS50109"/>
    </source>
</evidence>
<dbReference type="PANTHER" id="PTHR44936">
    <property type="entry name" value="SENSOR PROTEIN CREC"/>
    <property type="match status" value="1"/>
</dbReference>
<keyword evidence="4" id="KW-0808">Transferase</keyword>
<dbReference type="GO" id="GO:0004673">
    <property type="term" value="F:protein histidine kinase activity"/>
    <property type="evidence" value="ECO:0007669"/>
    <property type="project" value="UniProtKB-EC"/>
</dbReference>
<name>A0AAU1U1W0_9ACTN</name>
<sequence length="379" mass="41569">MIGLVLVDQTTNLQLRDKTNREGLIENQAFQDLRTLVRSVVRLFTSHWRRDRPTGGAGRRPMTATDGIRMAKALASAIEKTARDDVPVRWSSRPAHPSEAQTAVEKHGPEQAAVLTQRQALSELVNELDGVSADLQERQRRRDIMGQLAATGLAAERVVHEFGRQVAAAMTHVQQLEGFARGDDRASDMLRAVAVSLRTLRNEFRVLAPYESVGRADHVRSASVADAVRLALLLNQHNLDAEGIDVSVEGDDFEVRSRPAAVVQILDNLVHNASYWASVDEAADRRILVNLRSGERQVLVVDSGPGAHPEIVDQLFQPFSTLKVGGTGLGLFISAELARSLGCTLRLADQTEQPDELGGAAFVLGFPHEEQSEKEHPDE</sequence>
<dbReference type="EMBL" id="CP108195">
    <property type="protein sequence ID" value="WTS11866.1"/>
    <property type="molecule type" value="Genomic_DNA"/>
</dbReference>
<comment type="catalytic activity">
    <reaction evidence="1">
        <text>ATP + protein L-histidine = ADP + protein N-phospho-L-histidine.</text>
        <dbReference type="EC" id="2.7.13.3"/>
    </reaction>
</comment>
<keyword evidence="5 8" id="KW-0418">Kinase</keyword>
<accession>A0AAU1U1W0</accession>
<evidence type="ECO:0000256" key="5">
    <source>
        <dbReference type="ARBA" id="ARBA00022777"/>
    </source>
</evidence>
<feature type="domain" description="Histidine kinase" evidence="7">
    <location>
        <begin position="157"/>
        <end position="370"/>
    </location>
</feature>
<evidence type="ECO:0000256" key="2">
    <source>
        <dbReference type="ARBA" id="ARBA00012438"/>
    </source>
</evidence>
<dbReference type="InterPro" id="IPR036890">
    <property type="entry name" value="HATPase_C_sf"/>
</dbReference>
<dbReference type="GO" id="GO:0000160">
    <property type="term" value="P:phosphorelay signal transduction system"/>
    <property type="evidence" value="ECO:0007669"/>
    <property type="project" value="UniProtKB-KW"/>
</dbReference>
<proteinExistence type="predicted"/>
<evidence type="ECO:0000313" key="8">
    <source>
        <dbReference type="EMBL" id="WTS11866.1"/>
    </source>
</evidence>
<dbReference type="InterPro" id="IPR005467">
    <property type="entry name" value="His_kinase_dom"/>
</dbReference>
<dbReference type="InterPro" id="IPR004358">
    <property type="entry name" value="Sig_transdc_His_kin-like_C"/>
</dbReference>
<dbReference type="EC" id="2.7.13.3" evidence="2"/>
<dbReference type="Gene3D" id="3.30.565.10">
    <property type="entry name" value="Histidine kinase-like ATPase, C-terminal domain"/>
    <property type="match status" value="1"/>
</dbReference>
<evidence type="ECO:0000256" key="1">
    <source>
        <dbReference type="ARBA" id="ARBA00000085"/>
    </source>
</evidence>
<reference evidence="8" key="1">
    <citation type="submission" date="2022-10" db="EMBL/GenBank/DDBJ databases">
        <title>The complete genomes of actinobacterial strains from the NBC collection.</title>
        <authorList>
            <person name="Joergensen T.S."/>
            <person name="Alvarez Arevalo M."/>
            <person name="Sterndorff E.B."/>
            <person name="Faurdal D."/>
            <person name="Vuksanovic O."/>
            <person name="Mourched A.-S."/>
            <person name="Charusanti P."/>
            <person name="Shaw S."/>
            <person name="Blin K."/>
            <person name="Weber T."/>
        </authorList>
    </citation>
    <scope>NUCLEOTIDE SEQUENCE</scope>
    <source>
        <strain evidence="8">NBC_00119</strain>
    </source>
</reference>
<dbReference type="SMART" id="SM00387">
    <property type="entry name" value="HATPase_c"/>
    <property type="match status" value="1"/>
</dbReference>
<dbReference type="AlphaFoldDB" id="A0AAU1U1W0"/>
<dbReference type="PANTHER" id="PTHR44936:SF9">
    <property type="entry name" value="SENSOR PROTEIN CREC"/>
    <property type="match status" value="1"/>
</dbReference>
<dbReference type="PRINTS" id="PR00344">
    <property type="entry name" value="BCTRLSENSOR"/>
</dbReference>
<dbReference type="PROSITE" id="PS50109">
    <property type="entry name" value="HIS_KIN"/>
    <property type="match status" value="1"/>
</dbReference>
<organism evidence="8">
    <name type="scientific">Streptomyces sp. NBC_00119</name>
    <dbReference type="NCBI Taxonomy" id="2975659"/>
    <lineage>
        <taxon>Bacteria</taxon>
        <taxon>Bacillati</taxon>
        <taxon>Actinomycetota</taxon>
        <taxon>Actinomycetes</taxon>
        <taxon>Kitasatosporales</taxon>
        <taxon>Streptomycetaceae</taxon>
        <taxon>Streptomyces</taxon>
    </lineage>
</organism>
<gene>
    <name evidence="8" type="ORF">OHU69_12985</name>
</gene>
<dbReference type="InterPro" id="IPR003594">
    <property type="entry name" value="HATPase_dom"/>
</dbReference>
<evidence type="ECO:0000256" key="3">
    <source>
        <dbReference type="ARBA" id="ARBA00022553"/>
    </source>
</evidence>
<dbReference type="InterPro" id="IPR050980">
    <property type="entry name" value="2C_sensor_his_kinase"/>
</dbReference>
<keyword evidence="6" id="KW-0902">Two-component regulatory system</keyword>